<sequence length="387" mass="42186">MRSRRSTRACAAPSPITVSCLRGNVEPIRLMKPYLDYSDVEQDFRAAFESGIFTRGENVGAFAAELAAYVGARHVFFATSATTALWVCLKLLGVGPGDEIAVSDFSFPATANVVEDLGATPVFVDVDSQTYNMRPEELEAKINARTKAVIFVDALGNPTGLHAIKAICERHGIPLIEDAACAIGSSEDSRKCGSIADLTCFSFHPRKLLSTGEGGAITTDRNDWAEWLRVKLAHGADGSKGLGLDFVDYGYNFRLPELQAIMGRKQLGRLDAVIQRRLAIRDAFATALAPLGLAPQRVAENVLHNVQSLVFRVQDTVDRDRLVQALKGDGIETTLGTYCLSGTTYFRKRYDDVQPVAAALEATTITLPCYDDVPVDRVVDRIARHMN</sequence>
<dbReference type="PIRSF" id="PIRSF000390">
    <property type="entry name" value="PLP_StrS"/>
    <property type="match status" value="1"/>
</dbReference>
<reference evidence="5 6" key="1">
    <citation type="submission" date="2019-04" db="EMBL/GenBank/DDBJ databases">
        <title>Sphingomonas psychrotolerans sp. nov., isolated from soil in the Tianshan Mountains, Xinjiang, China.</title>
        <authorList>
            <person name="Luo Y."/>
            <person name="Sheng H."/>
        </authorList>
    </citation>
    <scope>NUCLEOTIDE SEQUENCE [LARGE SCALE GENOMIC DNA]</scope>
    <source>
        <strain evidence="5 6">KIS18-15</strain>
    </source>
</reference>
<gene>
    <name evidence="5" type="ORF">E5A74_04805</name>
</gene>
<evidence type="ECO:0000256" key="4">
    <source>
        <dbReference type="RuleBase" id="RU004508"/>
    </source>
</evidence>
<organism evidence="5 6">
    <name type="scientific">Sphingomonas naasensis</name>
    <dbReference type="NCBI Taxonomy" id="1344951"/>
    <lineage>
        <taxon>Bacteria</taxon>
        <taxon>Pseudomonadati</taxon>
        <taxon>Pseudomonadota</taxon>
        <taxon>Alphaproteobacteria</taxon>
        <taxon>Sphingomonadales</taxon>
        <taxon>Sphingomonadaceae</taxon>
        <taxon>Sphingomonas</taxon>
    </lineage>
</organism>
<feature type="active site" description="Proton acceptor" evidence="2">
    <location>
        <position position="207"/>
    </location>
</feature>
<dbReference type="GO" id="GO:0030170">
    <property type="term" value="F:pyridoxal phosphate binding"/>
    <property type="evidence" value="ECO:0007669"/>
    <property type="project" value="TreeGrafter"/>
</dbReference>
<feature type="modified residue" description="N6-(pyridoxal phosphate)lysine" evidence="3">
    <location>
        <position position="207"/>
    </location>
</feature>
<evidence type="ECO:0000313" key="6">
    <source>
        <dbReference type="Proteomes" id="UP000309848"/>
    </source>
</evidence>
<dbReference type="Gene3D" id="3.90.1150.10">
    <property type="entry name" value="Aspartate Aminotransferase, domain 1"/>
    <property type="match status" value="1"/>
</dbReference>
<evidence type="ECO:0000256" key="3">
    <source>
        <dbReference type="PIRSR" id="PIRSR000390-2"/>
    </source>
</evidence>
<keyword evidence="3 4" id="KW-0663">Pyridoxal phosphate</keyword>
<evidence type="ECO:0000313" key="5">
    <source>
        <dbReference type="EMBL" id="TGX46470.1"/>
    </source>
</evidence>
<dbReference type="EMBL" id="SRXU01000001">
    <property type="protein sequence ID" value="TGX46470.1"/>
    <property type="molecule type" value="Genomic_DNA"/>
</dbReference>
<dbReference type="InterPro" id="IPR000653">
    <property type="entry name" value="DegT/StrS_aminotransferase"/>
</dbReference>
<proteinExistence type="inferred from homology"/>
<keyword evidence="5" id="KW-0808">Transferase</keyword>
<dbReference type="OrthoDB" id="9768668at2"/>
<dbReference type="InterPro" id="IPR015424">
    <property type="entry name" value="PyrdxlP-dep_Trfase"/>
</dbReference>
<evidence type="ECO:0000256" key="1">
    <source>
        <dbReference type="ARBA" id="ARBA00037999"/>
    </source>
</evidence>
<comment type="similarity">
    <text evidence="1 4">Belongs to the DegT/DnrJ/EryC1 family.</text>
</comment>
<dbReference type="InterPro" id="IPR015422">
    <property type="entry name" value="PyrdxlP-dep_Trfase_small"/>
</dbReference>
<keyword evidence="6" id="KW-1185">Reference proteome</keyword>
<dbReference type="SUPFAM" id="SSF53383">
    <property type="entry name" value="PLP-dependent transferases"/>
    <property type="match status" value="1"/>
</dbReference>
<dbReference type="CDD" id="cd00616">
    <property type="entry name" value="AHBA_syn"/>
    <property type="match status" value="1"/>
</dbReference>
<dbReference type="PROSITE" id="PS51257">
    <property type="entry name" value="PROKAR_LIPOPROTEIN"/>
    <property type="match status" value="1"/>
</dbReference>
<dbReference type="GO" id="GO:0008483">
    <property type="term" value="F:transaminase activity"/>
    <property type="evidence" value="ECO:0007669"/>
    <property type="project" value="UniProtKB-KW"/>
</dbReference>
<keyword evidence="5" id="KW-0032">Aminotransferase</keyword>
<comment type="caution">
    <text evidence="5">The sequence shown here is derived from an EMBL/GenBank/DDBJ whole genome shotgun (WGS) entry which is preliminary data.</text>
</comment>
<dbReference type="InterPro" id="IPR015421">
    <property type="entry name" value="PyrdxlP-dep_Trfase_major"/>
</dbReference>
<evidence type="ECO:0000256" key="2">
    <source>
        <dbReference type="PIRSR" id="PIRSR000390-1"/>
    </source>
</evidence>
<protein>
    <submittedName>
        <fullName evidence="5">DegT/DnrJ/EryC1/StrS family aminotransferase</fullName>
    </submittedName>
</protein>
<dbReference type="GO" id="GO:0000271">
    <property type="term" value="P:polysaccharide biosynthetic process"/>
    <property type="evidence" value="ECO:0007669"/>
    <property type="project" value="TreeGrafter"/>
</dbReference>
<dbReference type="PANTHER" id="PTHR30244:SF34">
    <property type="entry name" value="DTDP-4-AMINO-4,6-DIDEOXYGALACTOSE TRANSAMINASE"/>
    <property type="match status" value="1"/>
</dbReference>
<name>A0A4S1WW23_9SPHN</name>
<dbReference type="Proteomes" id="UP000309848">
    <property type="component" value="Unassembled WGS sequence"/>
</dbReference>
<dbReference type="Gene3D" id="3.40.640.10">
    <property type="entry name" value="Type I PLP-dependent aspartate aminotransferase-like (Major domain)"/>
    <property type="match status" value="1"/>
</dbReference>
<dbReference type="AlphaFoldDB" id="A0A4S1WW23"/>
<dbReference type="PANTHER" id="PTHR30244">
    <property type="entry name" value="TRANSAMINASE"/>
    <property type="match status" value="1"/>
</dbReference>
<dbReference type="Pfam" id="PF01041">
    <property type="entry name" value="DegT_DnrJ_EryC1"/>
    <property type="match status" value="1"/>
</dbReference>
<accession>A0A4S1WW23</accession>